<feature type="compositionally biased region" description="Polar residues" evidence="2">
    <location>
        <begin position="279"/>
        <end position="290"/>
    </location>
</feature>
<dbReference type="AlphaFoldDB" id="A0A9W9NN49"/>
<evidence type="ECO:0000259" key="3">
    <source>
        <dbReference type="PROSITE" id="PS51719"/>
    </source>
</evidence>
<dbReference type="SUPFAM" id="SSF52540">
    <property type="entry name" value="P-loop containing nucleoside triphosphate hydrolases"/>
    <property type="match status" value="1"/>
</dbReference>
<evidence type="ECO:0000256" key="1">
    <source>
        <dbReference type="RuleBase" id="RU004560"/>
    </source>
</evidence>
<dbReference type="OrthoDB" id="4150765at2759"/>
<dbReference type="PANTHER" id="PTHR18884">
    <property type="entry name" value="SEPTIN"/>
    <property type="match status" value="1"/>
</dbReference>
<evidence type="ECO:0000313" key="5">
    <source>
        <dbReference type="Proteomes" id="UP001147733"/>
    </source>
</evidence>
<feature type="compositionally biased region" description="Polar residues" evidence="2">
    <location>
        <begin position="157"/>
        <end position="168"/>
    </location>
</feature>
<feature type="domain" description="Septin-type G" evidence="3">
    <location>
        <begin position="228"/>
        <end position="529"/>
    </location>
</feature>
<feature type="region of interest" description="Disordered" evidence="2">
    <location>
        <begin position="184"/>
        <end position="204"/>
    </location>
</feature>
<dbReference type="Proteomes" id="UP001147733">
    <property type="component" value="Unassembled WGS sequence"/>
</dbReference>
<feature type="compositionally biased region" description="Basic and acidic residues" evidence="2">
    <location>
        <begin position="106"/>
        <end position="120"/>
    </location>
</feature>
<dbReference type="Gene3D" id="3.40.50.300">
    <property type="entry name" value="P-loop containing nucleotide triphosphate hydrolases"/>
    <property type="match status" value="1"/>
</dbReference>
<organism evidence="4 5">
    <name type="scientific">Penicillium citrinum</name>
    <dbReference type="NCBI Taxonomy" id="5077"/>
    <lineage>
        <taxon>Eukaryota</taxon>
        <taxon>Fungi</taxon>
        <taxon>Dikarya</taxon>
        <taxon>Ascomycota</taxon>
        <taxon>Pezizomycotina</taxon>
        <taxon>Eurotiomycetes</taxon>
        <taxon>Eurotiomycetidae</taxon>
        <taxon>Eurotiales</taxon>
        <taxon>Aspergillaceae</taxon>
        <taxon>Penicillium</taxon>
    </lineage>
</organism>
<keyword evidence="5" id="KW-1185">Reference proteome</keyword>
<sequence>MIPPCVPPQIYHYSPKSLPSITPPSSLDPRDTASPATFFLSRTSDVSDSETSQPLDEPSDTKDSMYGVQSMSETLSKSGMSTNSPRLFPGDKEFEDQSQPTSPSPRLKDKHKEQTSDRRSPLKPSALDVRDAPIPSVVSDTVSRPLTPLNPDDAPSLPSSPKSISNHSLRPLDDISIADELNSQAIDSGDEDERPGSSMRLGLSGAPQLIMPSIKMPSRRPFTERGKAMGRFKILVAGASGSGKTSLIKSIVQTCEDIVHVDSLASETTALERRRSSRPHSGSVPTRGTTAVNEIYASTKPYPAWWSDLEDSRVLRRRKSIGEIVLERNLCFVDTPAVSLSRAGQTDAILQYMRQQFHRATTALNSQGVDMQNLLAGNGGSQVDAIIYLVSNATLSKDIECIRKLCELSNVIPVVAKADTLSSEQIEMTKVRFHQEAHSAGIKPFLFGAPPEGLEGLDPQPPYTVSSAKTTDLDVMDASTLMSPDYVQPLVTSELENLVQKLFDREHLAWMRHSAAKKLVSRRGEFSAVPPPTAPLSSGFSGSSMDRSYWRAIPGESLNSSFASIAEPSPPSYTMARLSDYTRHEESMAQIRLAHWATDLQRSLQNERDRYASLARGDRAIWLTERLSECVIDGSLVPISKTSGFCGLRMPPGEQNPALHAIRYPADYPVSMSHHDPLGIVGWIDDLGRRSWALVQIVGSVGVVGGLALWLARTWGLPPRSLSDLHLDYLYGSLER</sequence>
<proteinExistence type="inferred from homology"/>
<reference evidence="4" key="1">
    <citation type="submission" date="2022-11" db="EMBL/GenBank/DDBJ databases">
        <authorList>
            <person name="Petersen C."/>
        </authorList>
    </citation>
    <scope>NUCLEOTIDE SEQUENCE</scope>
    <source>
        <strain evidence="4">IBT 23319</strain>
    </source>
</reference>
<evidence type="ECO:0000313" key="4">
    <source>
        <dbReference type="EMBL" id="KAJ5222778.1"/>
    </source>
</evidence>
<name>A0A9W9NN49_PENCI</name>
<feature type="region of interest" description="Disordered" evidence="2">
    <location>
        <begin position="1"/>
        <end position="171"/>
    </location>
</feature>
<dbReference type="EMBL" id="JAPQKT010000008">
    <property type="protein sequence ID" value="KAJ5222778.1"/>
    <property type="molecule type" value="Genomic_DNA"/>
</dbReference>
<gene>
    <name evidence="4" type="ORF">N7469_009018</name>
</gene>
<dbReference type="Pfam" id="PF00735">
    <property type="entry name" value="Septin"/>
    <property type="match status" value="1"/>
</dbReference>
<keyword evidence="1" id="KW-0547">Nucleotide-binding</keyword>
<dbReference type="PROSITE" id="PS51719">
    <property type="entry name" value="G_SEPTIN"/>
    <property type="match status" value="1"/>
</dbReference>
<feature type="compositionally biased region" description="Polar residues" evidence="2">
    <location>
        <begin position="40"/>
        <end position="54"/>
    </location>
</feature>
<protein>
    <recommendedName>
        <fullName evidence="3">Septin-type G domain-containing protein</fullName>
    </recommendedName>
</protein>
<dbReference type="GO" id="GO:0005525">
    <property type="term" value="F:GTP binding"/>
    <property type="evidence" value="ECO:0007669"/>
    <property type="project" value="UniProtKB-KW"/>
</dbReference>
<feature type="compositionally biased region" description="Polar residues" evidence="2">
    <location>
        <begin position="67"/>
        <end position="85"/>
    </location>
</feature>
<dbReference type="GeneID" id="81387103"/>
<dbReference type="InterPro" id="IPR027417">
    <property type="entry name" value="P-loop_NTPase"/>
</dbReference>
<keyword evidence="1" id="KW-0342">GTP-binding</keyword>
<comment type="caution">
    <text evidence="4">The sequence shown here is derived from an EMBL/GenBank/DDBJ whole genome shotgun (WGS) entry which is preliminary data.</text>
</comment>
<dbReference type="RefSeq" id="XP_056497701.1">
    <property type="nucleotide sequence ID" value="XM_056647936.1"/>
</dbReference>
<reference evidence="4" key="2">
    <citation type="journal article" date="2023" name="IMA Fungus">
        <title>Comparative genomic study of the Penicillium genus elucidates a diverse pangenome and 15 lateral gene transfer events.</title>
        <authorList>
            <person name="Petersen C."/>
            <person name="Sorensen T."/>
            <person name="Nielsen M.R."/>
            <person name="Sondergaard T.E."/>
            <person name="Sorensen J.L."/>
            <person name="Fitzpatrick D.A."/>
            <person name="Frisvad J.C."/>
            <person name="Nielsen K.L."/>
        </authorList>
    </citation>
    <scope>NUCLEOTIDE SEQUENCE</scope>
    <source>
        <strain evidence="4">IBT 23319</strain>
    </source>
</reference>
<accession>A0A9W9NN49</accession>
<comment type="similarity">
    <text evidence="1">Belongs to the TRAFAC class TrmE-Era-EngA-EngB-Septin-like GTPase superfamily. Septin GTPase family.</text>
</comment>
<dbReference type="InterPro" id="IPR030379">
    <property type="entry name" value="G_SEPTIN_dom"/>
</dbReference>
<feature type="region of interest" description="Disordered" evidence="2">
    <location>
        <begin position="268"/>
        <end position="290"/>
    </location>
</feature>
<evidence type="ECO:0000256" key="2">
    <source>
        <dbReference type="SAM" id="MobiDB-lite"/>
    </source>
</evidence>